<dbReference type="RefSeq" id="WP_140400355.1">
    <property type="nucleotide sequence ID" value="NZ_JAKNHQ010000003.1"/>
</dbReference>
<name>A0ABS9MH63_9FIRM</name>
<dbReference type="Proteomes" id="UP001298681">
    <property type="component" value="Unassembled WGS sequence"/>
</dbReference>
<sequence length="85" mass="10131">MKHYHNEDYMLQLSPEDKERFEQIFLALCIRESQEKSRGGSIPINYYRLSNEHLFPDMPQDEDALEGEEGLTRFTDGCQKLKKYE</sequence>
<evidence type="ECO:0000313" key="2">
    <source>
        <dbReference type="Proteomes" id="UP001298681"/>
    </source>
</evidence>
<dbReference type="EMBL" id="JAKNHQ010000003">
    <property type="protein sequence ID" value="MCG4610066.1"/>
    <property type="molecule type" value="Genomic_DNA"/>
</dbReference>
<evidence type="ECO:0000313" key="1">
    <source>
        <dbReference type="EMBL" id="MCG4610066.1"/>
    </source>
</evidence>
<proteinExistence type="predicted"/>
<accession>A0ABS9MH63</accession>
<gene>
    <name evidence="1" type="ORF">L0P57_03820</name>
</gene>
<keyword evidence="2" id="KW-1185">Reference proteome</keyword>
<reference evidence="1 2" key="1">
    <citation type="submission" date="2022-01" db="EMBL/GenBank/DDBJ databases">
        <title>Collection of gut derived symbiotic bacterial strains cultured from healthy donors.</title>
        <authorList>
            <person name="Lin H."/>
            <person name="Kohout C."/>
            <person name="Waligurski E."/>
            <person name="Pamer E.G."/>
        </authorList>
    </citation>
    <scope>NUCLEOTIDE SEQUENCE [LARGE SCALE GENOMIC DNA]</scope>
    <source>
        <strain evidence="1 2">DFI.7.58</strain>
    </source>
</reference>
<comment type="caution">
    <text evidence="1">The sequence shown here is derived from an EMBL/GenBank/DDBJ whole genome shotgun (WGS) entry which is preliminary data.</text>
</comment>
<organism evidence="1 2">
    <name type="scientific">Anaeromassilibacillus senegalensis</name>
    <dbReference type="NCBI Taxonomy" id="1673717"/>
    <lineage>
        <taxon>Bacteria</taxon>
        <taxon>Bacillati</taxon>
        <taxon>Bacillota</taxon>
        <taxon>Clostridia</taxon>
        <taxon>Eubacteriales</taxon>
        <taxon>Acutalibacteraceae</taxon>
        <taxon>Anaeromassilibacillus</taxon>
    </lineage>
</organism>
<protein>
    <submittedName>
        <fullName evidence="1">Uncharacterized protein</fullName>
    </submittedName>
</protein>